<dbReference type="EMBL" id="WURB01000018">
    <property type="protein sequence ID" value="MXQ13569.1"/>
    <property type="molecule type" value="Genomic_DNA"/>
</dbReference>
<dbReference type="Pfam" id="PF00534">
    <property type="entry name" value="Glycos_transf_1"/>
    <property type="match status" value="1"/>
</dbReference>
<evidence type="ECO:0000259" key="4">
    <source>
        <dbReference type="Pfam" id="PF13439"/>
    </source>
</evidence>
<keyword evidence="6" id="KW-1185">Reference proteome</keyword>
<reference evidence="5 6" key="2">
    <citation type="submission" date="2020-01" db="EMBL/GenBank/DDBJ databases">
        <title>Microvirga sp. nov., an arsenate reduction bacterium isolated from Tibet hotspring sediments.</title>
        <authorList>
            <person name="Xian W.-D."/>
            <person name="Li W.-J."/>
        </authorList>
    </citation>
    <scope>NUCLEOTIDE SEQUENCE [LARGE SCALE GENOMIC DNA]</scope>
    <source>
        <strain evidence="5 6">KCTC 23863</strain>
    </source>
</reference>
<dbReference type="CDD" id="cd03801">
    <property type="entry name" value="GT4_PimA-like"/>
    <property type="match status" value="1"/>
</dbReference>
<dbReference type="RefSeq" id="WP_160886684.1">
    <property type="nucleotide sequence ID" value="NZ_WURB01000018.1"/>
</dbReference>
<evidence type="ECO:0000259" key="3">
    <source>
        <dbReference type="Pfam" id="PF00534"/>
    </source>
</evidence>
<accession>A0A7X3MUR1</accession>
<dbReference type="InterPro" id="IPR001296">
    <property type="entry name" value="Glyco_trans_1"/>
</dbReference>
<reference evidence="5 6" key="1">
    <citation type="submission" date="2019-12" db="EMBL/GenBank/DDBJ databases">
        <authorList>
            <person name="Yuan C.-G."/>
        </authorList>
    </citation>
    <scope>NUCLEOTIDE SEQUENCE [LARGE SCALE GENOMIC DNA]</scope>
    <source>
        <strain evidence="5 6">KCTC 23863</strain>
    </source>
</reference>
<dbReference type="AlphaFoldDB" id="A0A7X3MUR1"/>
<evidence type="ECO:0000313" key="5">
    <source>
        <dbReference type="EMBL" id="MXQ13569.1"/>
    </source>
</evidence>
<name>A0A7X3MUR1_9HYPH</name>
<dbReference type="Proteomes" id="UP000436483">
    <property type="component" value="Unassembled WGS sequence"/>
</dbReference>
<keyword evidence="1" id="KW-0328">Glycosyltransferase</keyword>
<gene>
    <name evidence="5" type="ORF">GR328_19310</name>
</gene>
<sequence length="374" mass="41855">MGGDIGGSHVSAFTLARALQEEHGVQCCILCSSETMIARHAVESGLCVIPTGEAPTPRHHLMYDASRLFARLQVARAFPMDSVVHFNDLRTMQSWGPIAHLAGKPVVYHHRSLNRMTLPKRILVGLAHEVVCISESCRENVSFVRPEKSTLILNPVQIDLKSAQREAARRFAVEQGCPTDRPLVGFVGNFWLWKRPDLFLQTCSRLLQIRPDCHFVLFGRDGDWTEQDLVRMAQGLGIDERVTFAGFHLPGERNIAALDLLVATSVREPFGRTLVEAAIVGTPYVATDDSGYREIWDTWRGGRLVPVTANADEFARVAFDILLAPKSVALGSNERRRVAKDVSASTHARQIMKIYDRLQPLSREMLKDRQKARI</sequence>
<comment type="caution">
    <text evidence="5">The sequence shown here is derived from an EMBL/GenBank/DDBJ whole genome shotgun (WGS) entry which is preliminary data.</text>
</comment>
<dbReference type="Gene3D" id="3.40.50.2000">
    <property type="entry name" value="Glycogen Phosphorylase B"/>
    <property type="match status" value="2"/>
</dbReference>
<proteinExistence type="predicted"/>
<dbReference type="Pfam" id="PF13439">
    <property type="entry name" value="Glyco_transf_4"/>
    <property type="match status" value="1"/>
</dbReference>
<feature type="domain" description="Glycosyl transferase family 1" evidence="3">
    <location>
        <begin position="175"/>
        <end position="325"/>
    </location>
</feature>
<dbReference type="PANTHER" id="PTHR12526">
    <property type="entry name" value="GLYCOSYLTRANSFERASE"/>
    <property type="match status" value="1"/>
</dbReference>
<keyword evidence="2 5" id="KW-0808">Transferase</keyword>
<evidence type="ECO:0000256" key="2">
    <source>
        <dbReference type="ARBA" id="ARBA00022679"/>
    </source>
</evidence>
<dbReference type="GO" id="GO:0016757">
    <property type="term" value="F:glycosyltransferase activity"/>
    <property type="evidence" value="ECO:0007669"/>
    <property type="project" value="UniProtKB-KW"/>
</dbReference>
<evidence type="ECO:0000313" key="6">
    <source>
        <dbReference type="Proteomes" id="UP000436483"/>
    </source>
</evidence>
<dbReference type="OrthoDB" id="5147801at2"/>
<dbReference type="PANTHER" id="PTHR12526:SF510">
    <property type="entry name" value="D-INOSITOL 3-PHOSPHATE GLYCOSYLTRANSFERASE"/>
    <property type="match status" value="1"/>
</dbReference>
<protein>
    <submittedName>
        <fullName evidence="5">Glycosyltransferase</fullName>
    </submittedName>
</protein>
<dbReference type="InterPro" id="IPR028098">
    <property type="entry name" value="Glyco_trans_4-like_N"/>
</dbReference>
<feature type="domain" description="Glycosyltransferase subfamily 4-like N-terminal" evidence="4">
    <location>
        <begin position="5"/>
        <end position="159"/>
    </location>
</feature>
<evidence type="ECO:0000256" key="1">
    <source>
        <dbReference type="ARBA" id="ARBA00022676"/>
    </source>
</evidence>
<dbReference type="SUPFAM" id="SSF53756">
    <property type="entry name" value="UDP-Glycosyltransferase/glycogen phosphorylase"/>
    <property type="match status" value="1"/>
</dbReference>
<organism evidence="5 6">
    <name type="scientific">Microvirga makkahensis</name>
    <dbReference type="NCBI Taxonomy" id="1128670"/>
    <lineage>
        <taxon>Bacteria</taxon>
        <taxon>Pseudomonadati</taxon>
        <taxon>Pseudomonadota</taxon>
        <taxon>Alphaproteobacteria</taxon>
        <taxon>Hyphomicrobiales</taxon>
        <taxon>Methylobacteriaceae</taxon>
        <taxon>Microvirga</taxon>
    </lineage>
</organism>